<reference evidence="1" key="1">
    <citation type="journal article" date="2011" name="Genome Biol.">
        <title>The draft genome of the carcinogenic human liver fluke Clonorchis sinensis.</title>
        <authorList>
            <person name="Wang X."/>
            <person name="Chen W."/>
            <person name="Huang Y."/>
            <person name="Sun J."/>
            <person name="Men J."/>
            <person name="Liu H."/>
            <person name="Luo F."/>
            <person name="Guo L."/>
            <person name="Lv X."/>
            <person name="Deng C."/>
            <person name="Zhou C."/>
            <person name="Fan Y."/>
            <person name="Li X."/>
            <person name="Huang L."/>
            <person name="Hu Y."/>
            <person name="Liang C."/>
            <person name="Hu X."/>
            <person name="Xu J."/>
            <person name="Yu X."/>
        </authorList>
    </citation>
    <scope>NUCLEOTIDE SEQUENCE [LARGE SCALE GENOMIC DNA]</scope>
    <source>
        <strain evidence="1">Henan</strain>
    </source>
</reference>
<evidence type="ECO:0000313" key="1">
    <source>
        <dbReference type="EMBL" id="GAA50440.1"/>
    </source>
</evidence>
<accession>G7YBV6</accession>
<reference key="2">
    <citation type="submission" date="2011-10" db="EMBL/GenBank/DDBJ databases">
        <title>The genome and transcriptome sequence of Clonorchis sinensis provide insights into the carcinogenic liver fluke.</title>
        <authorList>
            <person name="Wang X."/>
            <person name="Huang Y."/>
            <person name="Chen W."/>
            <person name="Liu H."/>
            <person name="Guo L."/>
            <person name="Chen Y."/>
            <person name="Luo F."/>
            <person name="Zhou W."/>
            <person name="Sun J."/>
            <person name="Mao Q."/>
            <person name="Liang P."/>
            <person name="Zhou C."/>
            <person name="Tian Y."/>
            <person name="Men J."/>
            <person name="Lv X."/>
            <person name="Huang L."/>
            <person name="Zhou J."/>
            <person name="Hu Y."/>
            <person name="Li R."/>
            <person name="Zhang F."/>
            <person name="Lei H."/>
            <person name="Li X."/>
            <person name="Hu X."/>
            <person name="Liang C."/>
            <person name="Xu J."/>
            <person name="Wu Z."/>
            <person name="Yu X."/>
        </authorList>
    </citation>
    <scope>NUCLEOTIDE SEQUENCE</scope>
    <source>
        <strain>Henan</strain>
    </source>
</reference>
<dbReference type="Proteomes" id="UP000008909">
    <property type="component" value="Unassembled WGS sequence"/>
</dbReference>
<evidence type="ECO:0000313" key="2">
    <source>
        <dbReference type="Proteomes" id="UP000008909"/>
    </source>
</evidence>
<proteinExistence type="predicted"/>
<organism evidence="1 2">
    <name type="scientific">Clonorchis sinensis</name>
    <name type="common">Chinese liver fluke</name>
    <dbReference type="NCBI Taxonomy" id="79923"/>
    <lineage>
        <taxon>Eukaryota</taxon>
        <taxon>Metazoa</taxon>
        <taxon>Spiralia</taxon>
        <taxon>Lophotrochozoa</taxon>
        <taxon>Platyhelminthes</taxon>
        <taxon>Trematoda</taxon>
        <taxon>Digenea</taxon>
        <taxon>Opisthorchiida</taxon>
        <taxon>Opisthorchiata</taxon>
        <taxon>Opisthorchiidae</taxon>
        <taxon>Clonorchis</taxon>
    </lineage>
</organism>
<dbReference type="AlphaFoldDB" id="G7YBV6"/>
<gene>
    <name evidence="1" type="ORF">CLF_104545</name>
</gene>
<sequence>MGLGHPSEHHAVYLVVHSAVDLQTGLADSYLKGARNYAISVTDRDKCLVPEKGSPTRNDSSVVNKRVRVCEHVGACESTTASRYFIEGMGIGTCVATSSIKMVMYLHSPLLCCQAFQPKALVEDPDGPPGVEPWTVNDERPTAPEVYDCIYSLKRHRAPEPDDLTPALFNDGDEIFRRRFSDLFACKWENLLVAARGTLSREQQAGFQPDRGCVDQIFTLRQASVHRGNARNERRITVCIEILNPDGYKWLYVKARTGYPRNFIRRSLKNKTPRQQQVHQDQLIKRKIIPYIKNTSEFTAKLLQPKGIVVVHKPVPTLGKLNSRSK</sequence>
<protein>
    <submittedName>
        <fullName evidence="1">Uncharacterized protein</fullName>
    </submittedName>
</protein>
<keyword evidence="2" id="KW-1185">Reference proteome</keyword>
<name>G7YBV6_CLOSI</name>
<dbReference type="EMBL" id="DF143046">
    <property type="protein sequence ID" value="GAA50440.1"/>
    <property type="molecule type" value="Genomic_DNA"/>
</dbReference>